<dbReference type="EMBL" id="PQIB02000013">
    <property type="protein sequence ID" value="RLM75223.1"/>
    <property type="molecule type" value="Genomic_DNA"/>
</dbReference>
<feature type="compositionally biased region" description="Basic and acidic residues" evidence="1">
    <location>
        <begin position="72"/>
        <end position="84"/>
    </location>
</feature>
<feature type="compositionally biased region" description="Basic and acidic residues" evidence="1">
    <location>
        <begin position="252"/>
        <end position="261"/>
    </location>
</feature>
<protein>
    <submittedName>
        <fullName evidence="2">Uncharacterized protein</fullName>
    </submittedName>
</protein>
<feature type="region of interest" description="Disordered" evidence="1">
    <location>
        <begin position="427"/>
        <end position="459"/>
    </location>
</feature>
<proteinExistence type="predicted"/>
<feature type="compositionally biased region" description="Acidic residues" evidence="1">
    <location>
        <begin position="262"/>
        <end position="271"/>
    </location>
</feature>
<feature type="compositionally biased region" description="Polar residues" evidence="1">
    <location>
        <begin position="285"/>
        <end position="294"/>
    </location>
</feature>
<accession>A0A3L6QC64</accession>
<feature type="region of interest" description="Disordered" evidence="1">
    <location>
        <begin position="252"/>
        <end position="369"/>
    </location>
</feature>
<feature type="compositionally biased region" description="Polar residues" evidence="1">
    <location>
        <begin position="444"/>
        <end position="453"/>
    </location>
</feature>
<gene>
    <name evidence="2" type="ORF">C2845_PM15G04920</name>
</gene>
<feature type="compositionally biased region" description="Low complexity" evidence="1">
    <location>
        <begin position="87"/>
        <end position="96"/>
    </location>
</feature>
<evidence type="ECO:0000313" key="3">
    <source>
        <dbReference type="Proteomes" id="UP000275267"/>
    </source>
</evidence>
<feature type="compositionally biased region" description="Basic and acidic residues" evidence="1">
    <location>
        <begin position="27"/>
        <end position="40"/>
    </location>
</feature>
<evidence type="ECO:0000256" key="1">
    <source>
        <dbReference type="SAM" id="MobiDB-lite"/>
    </source>
</evidence>
<reference evidence="3" key="1">
    <citation type="journal article" date="2019" name="Nat. Commun.">
        <title>The genome of broomcorn millet.</title>
        <authorList>
            <person name="Zou C."/>
            <person name="Miki D."/>
            <person name="Li D."/>
            <person name="Tang Q."/>
            <person name="Xiao L."/>
            <person name="Rajput S."/>
            <person name="Deng P."/>
            <person name="Jia W."/>
            <person name="Huang R."/>
            <person name="Zhang M."/>
            <person name="Sun Y."/>
            <person name="Hu J."/>
            <person name="Fu X."/>
            <person name="Schnable P.S."/>
            <person name="Li F."/>
            <person name="Zhang H."/>
            <person name="Feng B."/>
            <person name="Zhu X."/>
            <person name="Liu R."/>
            <person name="Schnable J.C."/>
            <person name="Zhu J.-K."/>
            <person name="Zhang H."/>
        </authorList>
    </citation>
    <scope>NUCLEOTIDE SEQUENCE [LARGE SCALE GENOMIC DNA]</scope>
</reference>
<name>A0A3L6QC64_PANMI</name>
<keyword evidence="3" id="KW-1185">Reference proteome</keyword>
<dbReference type="Proteomes" id="UP000275267">
    <property type="component" value="Unassembled WGS sequence"/>
</dbReference>
<feature type="compositionally biased region" description="Gly residues" evidence="1">
    <location>
        <begin position="97"/>
        <end position="110"/>
    </location>
</feature>
<feature type="region of interest" description="Disordered" evidence="1">
    <location>
        <begin position="1"/>
        <end position="119"/>
    </location>
</feature>
<comment type="caution">
    <text evidence="2">The sequence shown here is derived from an EMBL/GenBank/DDBJ whole genome shotgun (WGS) entry which is preliminary data.</text>
</comment>
<organism evidence="2 3">
    <name type="scientific">Panicum miliaceum</name>
    <name type="common">Proso millet</name>
    <name type="synonym">Broomcorn millet</name>
    <dbReference type="NCBI Taxonomy" id="4540"/>
    <lineage>
        <taxon>Eukaryota</taxon>
        <taxon>Viridiplantae</taxon>
        <taxon>Streptophyta</taxon>
        <taxon>Embryophyta</taxon>
        <taxon>Tracheophyta</taxon>
        <taxon>Spermatophyta</taxon>
        <taxon>Magnoliopsida</taxon>
        <taxon>Liliopsida</taxon>
        <taxon>Poales</taxon>
        <taxon>Poaceae</taxon>
        <taxon>PACMAD clade</taxon>
        <taxon>Panicoideae</taxon>
        <taxon>Panicodae</taxon>
        <taxon>Paniceae</taxon>
        <taxon>Panicinae</taxon>
        <taxon>Panicum</taxon>
        <taxon>Panicum sect. Panicum</taxon>
    </lineage>
</organism>
<evidence type="ECO:0000313" key="2">
    <source>
        <dbReference type="EMBL" id="RLM75223.1"/>
    </source>
</evidence>
<dbReference type="AlphaFoldDB" id="A0A3L6QC64"/>
<sequence length="576" mass="64031">MTRKEKPARTSRQAGASLIVLTKRRVSRGDRERNSGDRRLPPASTSISGVDRESHVDFALPCSAGQIPSMEEDQRRRDAWEARSSRRPSGGSPLGWRGSGEGDTPSGGGWRSEPRDRLVSTEMEDREIRFGSFSLGDVFNREIKRHGRFPFRGKQTSAETSHRFVDLFIRTPLEGQARVSPEVGAGKTQSNANCIWAERESGPRKPNFPFGSCIDDLFSHSWSDTRGTWLWVPRGAALTAVEKGLGFPAKREEIQRTRKDEFEDEEEEEDNNYSGNHGPEGGKTKGTTAVTSQDKGGYQGDANSNKKQKNCKINEIDNSHELPANGEGKVEATQSSSDAYLEGDQTAFQDDEDGEQINVHNEEDTLDEEMLDYEIDALSQERAEMERIDKQFEERTEQMYEFMNITPPEETVPDKEDNNNEKGFTTVRTKAKQPALVPQRKSPRNFSNNSGTVQGKAEDIKQKHNEISGNTSSFTVFNSIDPAQLARIASISNIDLGDADNKRKEGVSTLQAHEAAKAALFAAKQKAEALKSSNGANKHQLDLDKENVSAELDVEKEIYRGCCGHRVGPRTISSTD</sequence>